<sequence>MESKIVDQLRGCIHFSKNLNYKPTVFIVANIVGCFDWVYDYEKYPSDAQGYTELEIELFSESIRSMGFPVEVFTSEKAFFQYVSSHLEPAKLVDSILYNMAEGGKGPGQKALMPAFAKFYGIKVCNSSPHANSICHHKYHVNQLLISNHLPTPKSWLYDGTQFLNGKPKGGEKVIAKPIYESMCLGVDATSCFIWDDSKADYLSNKCRELNQPFLIQTYISGYEICCPIIKLEEVSSLGVIGFGIDGNEYLNDEYKVYEGHKQHEYFSYIPEISPQLKRDIMLTAEKTFLLLGMSGVGRIDFRVTASGDFFIFDTNESPPPKKGTALYNTLLNLGLEEKEALQAFFCVGAAKIL</sequence>
<evidence type="ECO:0000256" key="3">
    <source>
        <dbReference type="PROSITE-ProRule" id="PRU00409"/>
    </source>
</evidence>
<keyword evidence="3" id="KW-0067">ATP-binding</keyword>
<dbReference type="PANTHER" id="PTHR23132">
    <property type="entry name" value="D-ALANINE--D-ALANINE LIGASE"/>
    <property type="match status" value="1"/>
</dbReference>
<comment type="similarity">
    <text evidence="1">Belongs to the D-alanine--D-alanine ligase family.</text>
</comment>
<dbReference type="GO" id="GO:0008716">
    <property type="term" value="F:D-alanine-D-alanine ligase activity"/>
    <property type="evidence" value="ECO:0007669"/>
    <property type="project" value="InterPro"/>
</dbReference>
<dbReference type="GO" id="GO:0005524">
    <property type="term" value="F:ATP binding"/>
    <property type="evidence" value="ECO:0007669"/>
    <property type="project" value="UniProtKB-UniRule"/>
</dbReference>
<dbReference type="EMBL" id="AUYB01000065">
    <property type="protein sequence ID" value="KZN44218.1"/>
    <property type="molecule type" value="Genomic_DNA"/>
</dbReference>
<evidence type="ECO:0000259" key="4">
    <source>
        <dbReference type="PROSITE" id="PS50975"/>
    </source>
</evidence>
<keyword evidence="2" id="KW-0436">Ligase</keyword>
<dbReference type="Gene3D" id="3.30.1490.20">
    <property type="entry name" value="ATP-grasp fold, A domain"/>
    <property type="match status" value="1"/>
</dbReference>
<evidence type="ECO:0000256" key="2">
    <source>
        <dbReference type="ARBA" id="ARBA00022598"/>
    </source>
</evidence>
<protein>
    <recommendedName>
        <fullName evidence="4">ATP-grasp domain-containing protein</fullName>
    </recommendedName>
</protein>
<comment type="caution">
    <text evidence="5">The sequence shown here is derived from an EMBL/GenBank/DDBJ whole genome shotgun (WGS) entry which is preliminary data.</text>
</comment>
<name>A0A166ZE42_9GAMM</name>
<keyword evidence="6" id="KW-1185">Reference proteome</keyword>
<accession>A0A166ZE42</accession>
<dbReference type="AlphaFoldDB" id="A0A166ZE42"/>
<dbReference type="Pfam" id="PF07478">
    <property type="entry name" value="Dala_Dala_lig_C"/>
    <property type="match status" value="1"/>
</dbReference>
<proteinExistence type="inferred from homology"/>
<organism evidence="5 6">
    <name type="scientific">Pseudoalteromonas luteoviolacea DSM 6061</name>
    <dbReference type="NCBI Taxonomy" id="1365250"/>
    <lineage>
        <taxon>Bacteria</taxon>
        <taxon>Pseudomonadati</taxon>
        <taxon>Pseudomonadota</taxon>
        <taxon>Gammaproteobacteria</taxon>
        <taxon>Alteromonadales</taxon>
        <taxon>Pseudoalteromonadaceae</taxon>
        <taxon>Pseudoalteromonas</taxon>
    </lineage>
</organism>
<dbReference type="Gene3D" id="3.30.470.20">
    <property type="entry name" value="ATP-grasp fold, B domain"/>
    <property type="match status" value="1"/>
</dbReference>
<evidence type="ECO:0000313" key="5">
    <source>
        <dbReference type="EMBL" id="KZN44218.1"/>
    </source>
</evidence>
<dbReference type="InterPro" id="IPR013815">
    <property type="entry name" value="ATP_grasp_subdomain_1"/>
</dbReference>
<evidence type="ECO:0000256" key="1">
    <source>
        <dbReference type="ARBA" id="ARBA00010871"/>
    </source>
</evidence>
<dbReference type="RefSeq" id="WP_063364650.1">
    <property type="nucleotide sequence ID" value="NZ_AQHB01000012.1"/>
</dbReference>
<dbReference type="PROSITE" id="PS50975">
    <property type="entry name" value="ATP_GRASP"/>
    <property type="match status" value="1"/>
</dbReference>
<dbReference type="InterPro" id="IPR011761">
    <property type="entry name" value="ATP-grasp"/>
</dbReference>
<evidence type="ECO:0000313" key="6">
    <source>
        <dbReference type="Proteomes" id="UP000076643"/>
    </source>
</evidence>
<dbReference type="PANTHER" id="PTHR23132:SF23">
    <property type="entry name" value="D-ALANINE--D-ALANINE LIGASE B"/>
    <property type="match status" value="1"/>
</dbReference>
<dbReference type="GO" id="GO:0046872">
    <property type="term" value="F:metal ion binding"/>
    <property type="evidence" value="ECO:0007669"/>
    <property type="project" value="InterPro"/>
</dbReference>
<gene>
    <name evidence="5" type="ORF">N475_25990</name>
</gene>
<dbReference type="PATRIC" id="fig|1365250.3.peg.577"/>
<dbReference type="SUPFAM" id="SSF56059">
    <property type="entry name" value="Glutathione synthetase ATP-binding domain-like"/>
    <property type="match status" value="1"/>
</dbReference>
<reference evidence="5 6" key="1">
    <citation type="submission" date="2013-07" db="EMBL/GenBank/DDBJ databases">
        <title>Comparative Genomic and Metabolomic Analysis of Twelve Strains of Pseudoalteromonas luteoviolacea.</title>
        <authorList>
            <person name="Vynne N.G."/>
            <person name="Mansson M."/>
            <person name="Gram L."/>
        </authorList>
    </citation>
    <scope>NUCLEOTIDE SEQUENCE [LARGE SCALE GENOMIC DNA]</scope>
    <source>
        <strain evidence="5 6">DSM 6061</strain>
    </source>
</reference>
<dbReference type="Proteomes" id="UP000076643">
    <property type="component" value="Unassembled WGS sequence"/>
</dbReference>
<keyword evidence="3" id="KW-0547">Nucleotide-binding</keyword>
<feature type="domain" description="ATP-grasp" evidence="4">
    <location>
        <begin position="142"/>
        <end position="347"/>
    </location>
</feature>
<dbReference type="InterPro" id="IPR011095">
    <property type="entry name" value="Dala_Dala_lig_C"/>
</dbReference>